<proteinExistence type="predicted"/>
<evidence type="ECO:0000313" key="3">
    <source>
        <dbReference type="Proteomes" id="UP001443914"/>
    </source>
</evidence>
<protein>
    <submittedName>
        <fullName evidence="2">Uncharacterized protein</fullName>
    </submittedName>
</protein>
<evidence type="ECO:0000313" key="2">
    <source>
        <dbReference type="EMBL" id="KAK9684861.1"/>
    </source>
</evidence>
<gene>
    <name evidence="2" type="ORF">RND81_10G237800</name>
</gene>
<feature type="region of interest" description="Disordered" evidence="1">
    <location>
        <begin position="1"/>
        <end position="56"/>
    </location>
</feature>
<feature type="compositionally biased region" description="Polar residues" evidence="1">
    <location>
        <begin position="74"/>
        <end position="83"/>
    </location>
</feature>
<dbReference type="EMBL" id="JBDFQZ010000010">
    <property type="protein sequence ID" value="KAK9684861.1"/>
    <property type="molecule type" value="Genomic_DNA"/>
</dbReference>
<feature type="region of interest" description="Disordered" evidence="1">
    <location>
        <begin position="74"/>
        <end position="118"/>
    </location>
</feature>
<accession>A0AAW1I5M2</accession>
<comment type="caution">
    <text evidence="2">The sequence shown here is derived from an EMBL/GenBank/DDBJ whole genome shotgun (WGS) entry which is preliminary data.</text>
</comment>
<dbReference type="AlphaFoldDB" id="A0AAW1I5M2"/>
<feature type="compositionally biased region" description="Basic residues" evidence="1">
    <location>
        <begin position="1"/>
        <end position="15"/>
    </location>
</feature>
<dbReference type="Proteomes" id="UP001443914">
    <property type="component" value="Unassembled WGS sequence"/>
</dbReference>
<organism evidence="2 3">
    <name type="scientific">Saponaria officinalis</name>
    <name type="common">Common soapwort</name>
    <name type="synonym">Lychnis saponaria</name>
    <dbReference type="NCBI Taxonomy" id="3572"/>
    <lineage>
        <taxon>Eukaryota</taxon>
        <taxon>Viridiplantae</taxon>
        <taxon>Streptophyta</taxon>
        <taxon>Embryophyta</taxon>
        <taxon>Tracheophyta</taxon>
        <taxon>Spermatophyta</taxon>
        <taxon>Magnoliopsida</taxon>
        <taxon>eudicotyledons</taxon>
        <taxon>Gunneridae</taxon>
        <taxon>Pentapetalae</taxon>
        <taxon>Caryophyllales</taxon>
        <taxon>Caryophyllaceae</taxon>
        <taxon>Caryophylleae</taxon>
        <taxon>Saponaria</taxon>
    </lineage>
</organism>
<evidence type="ECO:0000256" key="1">
    <source>
        <dbReference type="SAM" id="MobiDB-lite"/>
    </source>
</evidence>
<sequence length="118" mass="13331">MPLSHHHEHLPRRRRPPETPLRTTINPTFIHPHEPSATVTQPSPYPTRLHAPPPHAAHYPTFLAHFLDGQTSSEYHQLQSQPFTLPGSRTPPTTTTTSNMNNSIHDHHHPQNVIGATH</sequence>
<name>A0AAW1I5M2_SAPOF</name>
<reference evidence="2" key="1">
    <citation type="submission" date="2024-03" db="EMBL/GenBank/DDBJ databases">
        <title>WGS assembly of Saponaria officinalis var. Norfolk2.</title>
        <authorList>
            <person name="Jenkins J."/>
            <person name="Shu S."/>
            <person name="Grimwood J."/>
            <person name="Barry K."/>
            <person name="Goodstein D."/>
            <person name="Schmutz J."/>
            <person name="Leebens-Mack J."/>
            <person name="Osbourn A."/>
        </authorList>
    </citation>
    <scope>NUCLEOTIDE SEQUENCE [LARGE SCALE GENOMIC DNA]</scope>
    <source>
        <strain evidence="2">JIC</strain>
    </source>
</reference>
<keyword evidence="3" id="KW-1185">Reference proteome</keyword>